<reference evidence="9 10" key="2">
    <citation type="journal article" date="2010" name="Stand. Genomic Sci.">
        <title>Complete genome sequence of Syntrophothermus lipocalidus type strain (TGB-C1).</title>
        <authorList>
            <person name="Djao O.D."/>
            <person name="Zhang X."/>
            <person name="Lucas S."/>
            <person name="Lapidus A."/>
            <person name="Del Rio T.G."/>
            <person name="Nolan M."/>
            <person name="Tice H."/>
            <person name="Cheng J.F."/>
            <person name="Han C."/>
            <person name="Tapia R."/>
            <person name="Goodwin L."/>
            <person name="Pitluck S."/>
            <person name="Liolios K."/>
            <person name="Ivanova N."/>
            <person name="Mavromatis K."/>
            <person name="Mikhailova N."/>
            <person name="Ovchinnikova G."/>
            <person name="Pati A."/>
            <person name="Brambilla E."/>
            <person name="Chen A."/>
            <person name="Palaniappan K."/>
            <person name="Land M."/>
            <person name="Hauser L."/>
            <person name="Chang Y.J."/>
            <person name="Jeffries C.D."/>
            <person name="Rohde M."/>
            <person name="Sikorski J."/>
            <person name="Spring S."/>
            <person name="Goker M."/>
            <person name="Detter J.C."/>
            <person name="Woyke T."/>
            <person name="Bristow J."/>
            <person name="Eisen J.A."/>
            <person name="Markowitz V."/>
            <person name="Hugenholtz P."/>
            <person name="Kyrpides N.C."/>
            <person name="Klenk H.P."/>
        </authorList>
    </citation>
    <scope>NUCLEOTIDE SEQUENCE [LARGE SCALE GENOMIC DNA]</scope>
    <source>
        <strain evidence="10">DSM 12680 / TGB-C1</strain>
    </source>
</reference>
<dbReference type="GO" id="GO:0051539">
    <property type="term" value="F:4 iron, 4 sulfur cluster binding"/>
    <property type="evidence" value="ECO:0007669"/>
    <property type="project" value="UniProtKB-KW"/>
</dbReference>
<evidence type="ECO:0000256" key="3">
    <source>
        <dbReference type="ARBA" id="ARBA00013529"/>
    </source>
</evidence>
<dbReference type="InterPro" id="IPR017900">
    <property type="entry name" value="4Fe4S_Fe_S_CS"/>
</dbReference>
<dbReference type="HOGENOM" id="CLU_139698_11_4_9"/>
<dbReference type="PANTHER" id="PTHR24960:SF79">
    <property type="entry name" value="PHOTOSYSTEM I IRON-SULFUR CENTER"/>
    <property type="match status" value="1"/>
</dbReference>
<dbReference type="Gene3D" id="3.30.70.20">
    <property type="match status" value="1"/>
</dbReference>
<comment type="cofactor">
    <cofactor evidence="1">
        <name>[4Fe-4S] cluster</name>
        <dbReference type="ChEBI" id="CHEBI:49883"/>
    </cofactor>
</comment>
<keyword evidence="7" id="KW-0411">Iron-sulfur</keyword>
<accession>D7CIU8</accession>
<dbReference type="InterPro" id="IPR050157">
    <property type="entry name" value="PSI_iron-sulfur_center"/>
</dbReference>
<dbReference type="AlphaFoldDB" id="D7CIU8"/>
<dbReference type="EMBL" id="CP002048">
    <property type="protein sequence ID" value="ADI02826.1"/>
    <property type="molecule type" value="Genomic_DNA"/>
</dbReference>
<proteinExistence type="predicted"/>
<organism evidence="9 10">
    <name type="scientific">Syntrophothermus lipocalidus (strain DSM 12680 / TGB-C1)</name>
    <dbReference type="NCBI Taxonomy" id="643648"/>
    <lineage>
        <taxon>Bacteria</taxon>
        <taxon>Bacillati</taxon>
        <taxon>Bacillota</taxon>
        <taxon>Clostridia</taxon>
        <taxon>Eubacteriales</taxon>
        <taxon>Syntrophomonadaceae</taxon>
        <taxon>Syntrophothermus</taxon>
    </lineage>
</organism>
<dbReference type="PROSITE" id="PS51379">
    <property type="entry name" value="4FE4S_FER_2"/>
    <property type="match status" value="2"/>
</dbReference>
<keyword evidence="5" id="KW-0479">Metal-binding</keyword>
<sequence length="58" mass="6081">MSYVITDECVACGVCVDECPVGAITEHEDKYIIDPELCTECGSCVDACPTGAPKLPGE</sequence>
<evidence type="ECO:0000259" key="8">
    <source>
        <dbReference type="PROSITE" id="PS51379"/>
    </source>
</evidence>
<comment type="function">
    <text evidence="2">Ferredoxins are iron-sulfur proteins that transfer electrons in a wide variety of metabolic reactions.</text>
</comment>
<dbReference type="GO" id="GO:0046872">
    <property type="term" value="F:metal ion binding"/>
    <property type="evidence" value="ECO:0007669"/>
    <property type="project" value="UniProtKB-KW"/>
</dbReference>
<keyword evidence="10" id="KW-1185">Reference proteome</keyword>
<dbReference type="Pfam" id="PF12838">
    <property type="entry name" value="Fer4_7"/>
    <property type="match status" value="1"/>
</dbReference>
<dbReference type="eggNOG" id="COG2768">
    <property type="taxonomic scope" value="Bacteria"/>
</dbReference>
<evidence type="ECO:0000256" key="5">
    <source>
        <dbReference type="ARBA" id="ARBA00022723"/>
    </source>
</evidence>
<protein>
    <recommendedName>
        <fullName evidence="3">Ferredoxin</fullName>
    </recommendedName>
</protein>
<dbReference type="OrthoDB" id="9803397at2"/>
<evidence type="ECO:0000256" key="7">
    <source>
        <dbReference type="ARBA" id="ARBA00023014"/>
    </source>
</evidence>
<dbReference type="PANTHER" id="PTHR24960">
    <property type="entry name" value="PHOTOSYSTEM I IRON-SULFUR CENTER-RELATED"/>
    <property type="match status" value="1"/>
</dbReference>
<dbReference type="InterPro" id="IPR017896">
    <property type="entry name" value="4Fe4S_Fe-S-bd"/>
</dbReference>
<dbReference type="PROSITE" id="PS00198">
    <property type="entry name" value="4FE4S_FER_1"/>
    <property type="match status" value="1"/>
</dbReference>
<feature type="domain" description="4Fe-4S ferredoxin-type" evidence="8">
    <location>
        <begin position="29"/>
        <end position="58"/>
    </location>
</feature>
<reference evidence="10" key="1">
    <citation type="journal article" date="2010" name="Stand. Genomic Sci.">
        <title>Complete genome sequence of Syntrophothermus lipocalidus type strain (TGB-C1T).</title>
        <authorList>
            <consortium name="US DOE Joint Genome Institute (JGI-PGF)"/>
            <person name="Djao O."/>
            <person name="Zhang X."/>
            <person name="Lucas S."/>
            <person name="Lapidus A."/>
            <person name="Glavina Del Rio T."/>
            <person name="Nolan M."/>
            <person name="Tice H."/>
            <person name="Cheng J."/>
            <person name="Han C."/>
            <person name="Tapia R."/>
            <person name="Goodwin L."/>
            <person name="Pitluck S."/>
            <person name="Liolios K."/>
            <person name="Ivanova N."/>
            <person name="Mavromatis K."/>
            <person name="Mikhailova N."/>
            <person name="Ovchinnikova G."/>
            <person name="Pati A."/>
            <person name="Brambilla E."/>
            <person name="Chen A."/>
            <person name="Palaniappan K."/>
            <person name="Land M."/>
            <person name="Hauser L."/>
            <person name="Chang Y."/>
            <person name="Jeffries C."/>
            <person name="Rohde M."/>
            <person name="Sikorski J."/>
            <person name="Spring S."/>
            <person name="Goker M."/>
            <person name="Detter J."/>
            <person name="Woyke T."/>
            <person name="Bristow J."/>
            <person name="Eisen J."/>
            <person name="Markowitz V."/>
            <person name="Hugenholtz P."/>
            <person name="Kyrpides N."/>
            <person name="Klenk H."/>
        </authorList>
    </citation>
    <scope>NUCLEOTIDE SEQUENCE [LARGE SCALE GENOMIC DNA]</scope>
    <source>
        <strain evidence="10">DSM 12680 / TGB-C1</strain>
    </source>
</reference>
<evidence type="ECO:0000313" key="10">
    <source>
        <dbReference type="Proteomes" id="UP000000378"/>
    </source>
</evidence>
<gene>
    <name evidence="9" type="ordered locus">Slip_2079</name>
</gene>
<evidence type="ECO:0000313" key="9">
    <source>
        <dbReference type="EMBL" id="ADI02826.1"/>
    </source>
</evidence>
<dbReference type="Proteomes" id="UP000000378">
    <property type="component" value="Chromosome"/>
</dbReference>
<dbReference type="RefSeq" id="WP_013176228.1">
    <property type="nucleotide sequence ID" value="NC_014220.1"/>
</dbReference>
<keyword evidence="6" id="KW-0408">Iron</keyword>
<keyword evidence="4" id="KW-0004">4Fe-4S</keyword>
<dbReference type="SUPFAM" id="SSF54862">
    <property type="entry name" value="4Fe-4S ferredoxins"/>
    <property type="match status" value="1"/>
</dbReference>
<dbReference type="KEGG" id="slp:Slip_2079"/>
<evidence type="ECO:0000256" key="6">
    <source>
        <dbReference type="ARBA" id="ARBA00023004"/>
    </source>
</evidence>
<feature type="domain" description="4Fe-4S ferredoxin-type" evidence="8">
    <location>
        <begin position="1"/>
        <end position="28"/>
    </location>
</feature>
<evidence type="ECO:0000256" key="4">
    <source>
        <dbReference type="ARBA" id="ARBA00022485"/>
    </source>
</evidence>
<name>D7CIU8_SYNLT</name>
<evidence type="ECO:0000256" key="1">
    <source>
        <dbReference type="ARBA" id="ARBA00001966"/>
    </source>
</evidence>
<evidence type="ECO:0000256" key="2">
    <source>
        <dbReference type="ARBA" id="ARBA00003532"/>
    </source>
</evidence>